<dbReference type="SUPFAM" id="SSF49401">
    <property type="entry name" value="Bacterial adhesins"/>
    <property type="match status" value="1"/>
</dbReference>
<dbReference type="Gene3D" id="2.60.40.1090">
    <property type="entry name" value="Fimbrial-type adhesion domain"/>
    <property type="match status" value="1"/>
</dbReference>
<dbReference type="GO" id="GO:0009289">
    <property type="term" value="C:pilus"/>
    <property type="evidence" value="ECO:0007669"/>
    <property type="project" value="InterPro"/>
</dbReference>
<comment type="caution">
    <text evidence="3">The sequence shown here is derived from an EMBL/GenBank/DDBJ whole genome shotgun (WGS) entry which is preliminary data.</text>
</comment>
<evidence type="ECO:0000259" key="2">
    <source>
        <dbReference type="Pfam" id="PF00419"/>
    </source>
</evidence>
<dbReference type="AlphaFoldDB" id="A0A2P8VMH4"/>
<dbReference type="GO" id="GO:0007155">
    <property type="term" value="P:cell adhesion"/>
    <property type="evidence" value="ECO:0007669"/>
    <property type="project" value="InterPro"/>
</dbReference>
<protein>
    <submittedName>
        <fullName evidence="3">Fimbrial protein</fullName>
    </submittedName>
</protein>
<keyword evidence="1" id="KW-0732">Signal</keyword>
<feature type="domain" description="Fimbrial-type adhesion" evidence="2">
    <location>
        <begin position="49"/>
        <end position="184"/>
    </location>
</feature>
<feature type="signal peptide" evidence="1">
    <location>
        <begin position="1"/>
        <end position="24"/>
    </location>
</feature>
<gene>
    <name evidence="3" type="ORF">C7G83_05220</name>
</gene>
<dbReference type="Pfam" id="PF00419">
    <property type="entry name" value="Fimbrial"/>
    <property type="match status" value="1"/>
</dbReference>
<organism evidence="3 4">
    <name type="scientific">Siccibacter turicensis</name>
    <dbReference type="NCBI Taxonomy" id="357233"/>
    <lineage>
        <taxon>Bacteria</taxon>
        <taxon>Pseudomonadati</taxon>
        <taxon>Pseudomonadota</taxon>
        <taxon>Gammaproteobacteria</taxon>
        <taxon>Enterobacterales</taxon>
        <taxon>Enterobacteriaceae</taxon>
        <taxon>Siccibacter</taxon>
    </lineage>
</organism>
<dbReference type="Proteomes" id="UP000240212">
    <property type="component" value="Unassembled WGS sequence"/>
</dbReference>
<evidence type="ECO:0000313" key="3">
    <source>
        <dbReference type="EMBL" id="PSN08759.1"/>
    </source>
</evidence>
<feature type="chain" id="PRO_5015174035" evidence="1">
    <location>
        <begin position="25"/>
        <end position="186"/>
    </location>
</feature>
<evidence type="ECO:0000256" key="1">
    <source>
        <dbReference type="SAM" id="SignalP"/>
    </source>
</evidence>
<dbReference type="InterPro" id="IPR008966">
    <property type="entry name" value="Adhesion_dom_sf"/>
</dbReference>
<proteinExistence type="predicted"/>
<dbReference type="InterPro" id="IPR036937">
    <property type="entry name" value="Adhesion_dom_fimbrial_sf"/>
</dbReference>
<keyword evidence="4" id="KW-1185">Reference proteome</keyword>
<reference evidence="3 4" key="1">
    <citation type="submission" date="2018-03" db="EMBL/GenBank/DDBJ databases">
        <title>Draft genome sequence of the first documented clinical Siccibacter turicensis isolate in Austria.</title>
        <authorList>
            <person name="Lepuschitz S."/>
            <person name="Pekard-Amenitsch S."/>
            <person name="Haunold R."/>
            <person name="Schill S."/>
            <person name="Mach R."/>
            <person name="Allerberger F."/>
            <person name="Ruppitsch W."/>
            <person name="Forsythe S.J."/>
        </authorList>
    </citation>
    <scope>NUCLEOTIDE SEQUENCE [LARGE SCALE GENOMIC DNA]</scope>
    <source>
        <strain evidence="3 4">6100069499-17</strain>
    </source>
</reference>
<dbReference type="RefSeq" id="WP_106876483.1">
    <property type="nucleotide sequence ID" value="NZ_JAXCWX010000001.1"/>
</dbReference>
<evidence type="ECO:0000313" key="4">
    <source>
        <dbReference type="Proteomes" id="UP000240212"/>
    </source>
</evidence>
<accession>A0A2P8VMH4</accession>
<name>A0A2P8VMH4_9ENTR</name>
<sequence length="186" mass="19585">MKKILLTTQALLTSIILLSGTVYADANQNDRSAMLQVSGVVSNSGSFNCSIYLDRPAVALLSDASKLVEQGDHATTAATLRIQMTKHEGCEDLVEKGRITYKFVGQGTGNGGETEVLANQNTTVGASQGVGVGVFTDDSSPVNLNSTEILALPWGNTFLVQMVKLKNAVVKAGAVTANLTVEINRI</sequence>
<dbReference type="InterPro" id="IPR000259">
    <property type="entry name" value="Adhesion_dom_fimbrial"/>
</dbReference>
<dbReference type="EMBL" id="PYEP01000002">
    <property type="protein sequence ID" value="PSN08759.1"/>
    <property type="molecule type" value="Genomic_DNA"/>
</dbReference>